<feature type="non-terminal residue" evidence="1">
    <location>
        <position position="134"/>
    </location>
</feature>
<name>X1T6J1_9ZZZZ</name>
<protein>
    <submittedName>
        <fullName evidence="1">Uncharacterized protein</fullName>
    </submittedName>
</protein>
<reference evidence="1" key="1">
    <citation type="journal article" date="2014" name="Front. Microbiol.">
        <title>High frequency of phylogenetically diverse reductive dehalogenase-homologous genes in deep subseafloor sedimentary metagenomes.</title>
        <authorList>
            <person name="Kawai M."/>
            <person name="Futagami T."/>
            <person name="Toyoda A."/>
            <person name="Takaki Y."/>
            <person name="Nishi S."/>
            <person name="Hori S."/>
            <person name="Arai W."/>
            <person name="Tsubouchi T."/>
            <person name="Morono Y."/>
            <person name="Uchiyama I."/>
            <person name="Ito T."/>
            <person name="Fujiyama A."/>
            <person name="Inagaki F."/>
            <person name="Takami H."/>
        </authorList>
    </citation>
    <scope>NUCLEOTIDE SEQUENCE</scope>
    <source>
        <strain evidence="1">Expedition CK06-06</strain>
    </source>
</reference>
<dbReference type="AlphaFoldDB" id="X1T6J1"/>
<gene>
    <name evidence="1" type="ORF">S12H4_37656</name>
</gene>
<dbReference type="EMBL" id="BARW01022591">
    <property type="protein sequence ID" value="GAJ00894.1"/>
    <property type="molecule type" value="Genomic_DNA"/>
</dbReference>
<proteinExistence type="predicted"/>
<comment type="caution">
    <text evidence="1">The sequence shown here is derived from an EMBL/GenBank/DDBJ whole genome shotgun (WGS) entry which is preliminary data.</text>
</comment>
<evidence type="ECO:0000313" key="1">
    <source>
        <dbReference type="EMBL" id="GAJ00894.1"/>
    </source>
</evidence>
<accession>X1T6J1</accession>
<organism evidence="1">
    <name type="scientific">marine sediment metagenome</name>
    <dbReference type="NCBI Taxonomy" id="412755"/>
    <lineage>
        <taxon>unclassified sequences</taxon>
        <taxon>metagenomes</taxon>
        <taxon>ecological metagenomes</taxon>
    </lineage>
</organism>
<sequence>MQLGIGALIIIGLIIWGISSGKLAEVIEPEKEPEEISAYGDLSVRLHDGLSNTTTSEDYLNDDEDVMTIYSADASIEDGEEYSFNATIERSAISEDVNLKLTCTIDDKEISGVTADNIAEKTAGKIDLDFVGAG</sequence>